<sequence>MSSLVEANLDFKRTGHWETTYDKEEEEMLKRLILNLCHVKELKIEGFCSEIVSRLEAKGYIFPSNIKFPDVTSDWSDSDSVESED</sequence>
<gene>
    <name evidence="1" type="ORF">LSALG_LOCUS31859</name>
</gene>
<dbReference type="AlphaFoldDB" id="A0AA35ZHN5"/>
<accession>A0AA35ZHN5</accession>
<evidence type="ECO:0000313" key="1">
    <source>
        <dbReference type="EMBL" id="CAI9292814.1"/>
    </source>
</evidence>
<dbReference type="Proteomes" id="UP001177003">
    <property type="component" value="Chromosome 7"/>
</dbReference>
<keyword evidence="2" id="KW-1185">Reference proteome</keyword>
<name>A0AA35ZHN5_LACSI</name>
<dbReference type="EMBL" id="OX465083">
    <property type="protein sequence ID" value="CAI9292814.1"/>
    <property type="molecule type" value="Genomic_DNA"/>
</dbReference>
<proteinExistence type="predicted"/>
<reference evidence="1" key="1">
    <citation type="submission" date="2023-04" db="EMBL/GenBank/DDBJ databases">
        <authorList>
            <person name="Vijverberg K."/>
            <person name="Xiong W."/>
            <person name="Schranz E."/>
        </authorList>
    </citation>
    <scope>NUCLEOTIDE SEQUENCE</scope>
</reference>
<organism evidence="1 2">
    <name type="scientific">Lactuca saligna</name>
    <name type="common">Willowleaf lettuce</name>
    <dbReference type="NCBI Taxonomy" id="75948"/>
    <lineage>
        <taxon>Eukaryota</taxon>
        <taxon>Viridiplantae</taxon>
        <taxon>Streptophyta</taxon>
        <taxon>Embryophyta</taxon>
        <taxon>Tracheophyta</taxon>
        <taxon>Spermatophyta</taxon>
        <taxon>Magnoliopsida</taxon>
        <taxon>eudicotyledons</taxon>
        <taxon>Gunneridae</taxon>
        <taxon>Pentapetalae</taxon>
        <taxon>asterids</taxon>
        <taxon>campanulids</taxon>
        <taxon>Asterales</taxon>
        <taxon>Asteraceae</taxon>
        <taxon>Cichorioideae</taxon>
        <taxon>Cichorieae</taxon>
        <taxon>Lactucinae</taxon>
        <taxon>Lactuca</taxon>
    </lineage>
</organism>
<protein>
    <submittedName>
        <fullName evidence="1">Uncharacterized protein</fullName>
    </submittedName>
</protein>
<evidence type="ECO:0000313" key="2">
    <source>
        <dbReference type="Proteomes" id="UP001177003"/>
    </source>
</evidence>